<sequence>MYKGRIARFDAPGLPFEIETVSLPEVAPGQILIRVSRTNICGSDVHAWHGTFATRGLGGQLPTVLGHEMVGAVEALGDGVHTDSNGAPLSIGTRVVFPYFFCCHTCRNCLAGRRNACLNLKMAMLGRADEPPYFVGGYGDYFLLPAGAVVYTVPDSVSDDVAAGANCALSQVMYGLERVDQQLGEHVVVQGAGALGLYAVAVAKARGAARVIAIDGVPERLELATAFGADAVIDINEASTPKERIKAVRTLTDGRGADVVVEVVGHPSAIEEGLQMLGQFGRYVEIGNINVGKTFEFDPSRFVFSNKTMVGVSLYDPEVLSRALTFLEQYQDTLPFDRLAAACYSLDDINDAFAAAEGKRDVRASIVP</sequence>
<evidence type="ECO:0000313" key="7">
    <source>
        <dbReference type="Proteomes" id="UP001526201"/>
    </source>
</evidence>
<dbReference type="InterPro" id="IPR036291">
    <property type="entry name" value="NAD(P)-bd_dom_sf"/>
</dbReference>
<dbReference type="Gene3D" id="3.90.180.10">
    <property type="entry name" value="Medium-chain alcohol dehydrogenases, catalytic domain"/>
    <property type="match status" value="1"/>
</dbReference>
<dbReference type="InterPro" id="IPR013154">
    <property type="entry name" value="ADH-like_N"/>
</dbReference>
<dbReference type="InterPro" id="IPR050129">
    <property type="entry name" value="Zn_alcohol_dh"/>
</dbReference>
<keyword evidence="4" id="KW-0560">Oxidoreductase</keyword>
<keyword evidence="7" id="KW-1185">Reference proteome</keyword>
<feature type="domain" description="Enoyl reductase (ER)" evidence="5">
    <location>
        <begin position="13"/>
        <end position="362"/>
    </location>
</feature>
<dbReference type="RefSeq" id="WP_264070768.1">
    <property type="nucleotide sequence ID" value="NZ_JACKTY010000043.1"/>
</dbReference>
<name>A0ABT3CJ96_9MYCO</name>
<evidence type="ECO:0000256" key="4">
    <source>
        <dbReference type="ARBA" id="ARBA00023002"/>
    </source>
</evidence>
<dbReference type="CDD" id="cd08231">
    <property type="entry name" value="MDR_TM0436_like"/>
    <property type="match status" value="1"/>
</dbReference>
<comment type="cofactor">
    <cofactor evidence="1">
        <name>Zn(2+)</name>
        <dbReference type="ChEBI" id="CHEBI:29105"/>
    </cofactor>
</comment>
<evidence type="ECO:0000256" key="2">
    <source>
        <dbReference type="ARBA" id="ARBA00022723"/>
    </source>
</evidence>
<evidence type="ECO:0000256" key="1">
    <source>
        <dbReference type="ARBA" id="ARBA00001947"/>
    </source>
</evidence>
<dbReference type="SMART" id="SM00829">
    <property type="entry name" value="PKS_ER"/>
    <property type="match status" value="1"/>
</dbReference>
<dbReference type="Pfam" id="PF00107">
    <property type="entry name" value="ADH_zinc_N"/>
    <property type="match status" value="1"/>
</dbReference>
<evidence type="ECO:0000259" key="5">
    <source>
        <dbReference type="SMART" id="SM00829"/>
    </source>
</evidence>
<gene>
    <name evidence="6" type="ORF">H7J73_26305</name>
</gene>
<evidence type="ECO:0000256" key="3">
    <source>
        <dbReference type="ARBA" id="ARBA00022833"/>
    </source>
</evidence>
<dbReference type="PANTHER" id="PTHR43401">
    <property type="entry name" value="L-THREONINE 3-DEHYDROGENASE"/>
    <property type="match status" value="1"/>
</dbReference>
<dbReference type="SUPFAM" id="SSF50129">
    <property type="entry name" value="GroES-like"/>
    <property type="match status" value="1"/>
</dbReference>
<dbReference type="Gene3D" id="3.40.50.720">
    <property type="entry name" value="NAD(P)-binding Rossmann-like Domain"/>
    <property type="match status" value="1"/>
</dbReference>
<dbReference type="EMBL" id="JACKTY010000043">
    <property type="protein sequence ID" value="MCV7229525.1"/>
    <property type="molecule type" value="Genomic_DNA"/>
</dbReference>
<proteinExistence type="predicted"/>
<evidence type="ECO:0000313" key="6">
    <source>
        <dbReference type="EMBL" id="MCV7229525.1"/>
    </source>
</evidence>
<keyword evidence="3" id="KW-0862">Zinc</keyword>
<keyword evidence="2" id="KW-0479">Metal-binding</keyword>
<dbReference type="Pfam" id="PF08240">
    <property type="entry name" value="ADH_N"/>
    <property type="match status" value="1"/>
</dbReference>
<accession>A0ABT3CJ96</accession>
<dbReference type="PANTHER" id="PTHR43401:SF2">
    <property type="entry name" value="L-THREONINE 3-DEHYDROGENASE"/>
    <property type="match status" value="1"/>
</dbReference>
<dbReference type="SUPFAM" id="SSF51735">
    <property type="entry name" value="NAD(P)-binding Rossmann-fold domains"/>
    <property type="match status" value="1"/>
</dbReference>
<comment type="caution">
    <text evidence="6">The sequence shown here is derived from an EMBL/GenBank/DDBJ whole genome shotgun (WGS) entry which is preliminary data.</text>
</comment>
<organism evidence="6 7">
    <name type="scientific">Mycolicibacterium komossense</name>
    <dbReference type="NCBI Taxonomy" id="1779"/>
    <lineage>
        <taxon>Bacteria</taxon>
        <taxon>Bacillati</taxon>
        <taxon>Actinomycetota</taxon>
        <taxon>Actinomycetes</taxon>
        <taxon>Mycobacteriales</taxon>
        <taxon>Mycobacteriaceae</taxon>
        <taxon>Mycolicibacterium</taxon>
    </lineage>
</organism>
<protein>
    <submittedName>
        <fullName evidence="6">Zinc-binding dehydrogenase</fullName>
    </submittedName>
</protein>
<reference evidence="6 7" key="1">
    <citation type="journal article" date="2022" name="BMC Genomics">
        <title>Comparative genome analysis of mycobacteria focusing on tRNA and non-coding RNA.</title>
        <authorList>
            <person name="Behra P.R.K."/>
            <person name="Pettersson B.M.F."/>
            <person name="Ramesh M."/>
            <person name="Das S."/>
            <person name="Dasgupta S."/>
            <person name="Kirsebom L.A."/>
        </authorList>
    </citation>
    <scope>NUCLEOTIDE SEQUENCE [LARGE SCALE GENOMIC DNA]</scope>
    <source>
        <strain evidence="6 7">DSM 44078</strain>
    </source>
</reference>
<dbReference type="InterPro" id="IPR013149">
    <property type="entry name" value="ADH-like_C"/>
</dbReference>
<dbReference type="InterPro" id="IPR020843">
    <property type="entry name" value="ER"/>
</dbReference>
<dbReference type="Proteomes" id="UP001526201">
    <property type="component" value="Unassembled WGS sequence"/>
</dbReference>
<dbReference type="InterPro" id="IPR011032">
    <property type="entry name" value="GroES-like_sf"/>
</dbReference>